<dbReference type="InterPro" id="IPR000073">
    <property type="entry name" value="AB_hydrolase_1"/>
</dbReference>
<dbReference type="PANTHER" id="PTHR43329">
    <property type="entry name" value="EPOXIDE HYDROLASE"/>
    <property type="match status" value="1"/>
</dbReference>
<dbReference type="Pfam" id="PF00561">
    <property type="entry name" value="Abhydrolase_1"/>
    <property type="match status" value="1"/>
</dbReference>
<keyword evidence="4" id="KW-1185">Reference proteome</keyword>
<dbReference type="RefSeq" id="WP_220207073.1">
    <property type="nucleotide sequence ID" value="NZ_BNJK01000001.1"/>
</dbReference>
<dbReference type="InterPro" id="IPR029058">
    <property type="entry name" value="AB_hydrolase_fold"/>
</dbReference>
<evidence type="ECO:0000256" key="1">
    <source>
        <dbReference type="ARBA" id="ARBA00022801"/>
    </source>
</evidence>
<protein>
    <submittedName>
        <fullName evidence="3">Dehalogenase</fullName>
    </submittedName>
</protein>
<sequence>MDEHQQQMQRGWFTSVTSVAAGAGQRGRRQLPLMLLFSIMLFAGSCSSAVHAQEGGHASIAQTQKASSLLPEGFTEGFAMTNGIRMHYVSGGKGQPLVLLHGFPETWYTWHKVLPDLAKHYRVIAPDMRGAGQTDAPQTGYDKATMARDIHGLVSQLSLGPINLVGHDIGLMVAYAYAALYPSNVTHLALLEAPIPDESIYTLPALSAKGPGVWWFGFFSTPQMPEKLIQGREATFLTQFFQNSVPVQVQGSITQEEIALYAHYWQDPARLHAYISYFSSFHTDAEQVKSYGKKKLQMPVLALGADHSLDTAVLTQVQNYATNVTGGVIANSGHWIPEEHPQELVNQLLAFFNKK</sequence>
<accession>A0A8J3ITC9</accession>
<dbReference type="SUPFAM" id="SSF53474">
    <property type="entry name" value="alpha/beta-Hydrolases"/>
    <property type="match status" value="1"/>
</dbReference>
<organism evidence="3 4">
    <name type="scientific">Reticulibacter mediterranei</name>
    <dbReference type="NCBI Taxonomy" id="2778369"/>
    <lineage>
        <taxon>Bacteria</taxon>
        <taxon>Bacillati</taxon>
        <taxon>Chloroflexota</taxon>
        <taxon>Ktedonobacteria</taxon>
        <taxon>Ktedonobacterales</taxon>
        <taxon>Reticulibacteraceae</taxon>
        <taxon>Reticulibacter</taxon>
    </lineage>
</organism>
<evidence type="ECO:0000313" key="3">
    <source>
        <dbReference type="EMBL" id="GHO96447.1"/>
    </source>
</evidence>
<dbReference type="InterPro" id="IPR000639">
    <property type="entry name" value="Epox_hydrolase-like"/>
</dbReference>
<evidence type="ECO:0000313" key="4">
    <source>
        <dbReference type="Proteomes" id="UP000597444"/>
    </source>
</evidence>
<dbReference type="GO" id="GO:0016787">
    <property type="term" value="F:hydrolase activity"/>
    <property type="evidence" value="ECO:0007669"/>
    <property type="project" value="UniProtKB-KW"/>
</dbReference>
<gene>
    <name evidence="3" type="ORF">KSF_064950</name>
</gene>
<proteinExistence type="predicted"/>
<name>A0A8J3ITC9_9CHLR</name>
<keyword evidence="1" id="KW-0378">Hydrolase</keyword>
<dbReference type="Gene3D" id="3.40.50.1820">
    <property type="entry name" value="alpha/beta hydrolase"/>
    <property type="match status" value="1"/>
</dbReference>
<dbReference type="AlphaFoldDB" id="A0A8J3ITC9"/>
<dbReference type="PRINTS" id="PR00412">
    <property type="entry name" value="EPOXHYDRLASE"/>
</dbReference>
<comment type="caution">
    <text evidence="3">The sequence shown here is derived from an EMBL/GenBank/DDBJ whole genome shotgun (WGS) entry which is preliminary data.</text>
</comment>
<dbReference type="Proteomes" id="UP000597444">
    <property type="component" value="Unassembled WGS sequence"/>
</dbReference>
<evidence type="ECO:0000259" key="2">
    <source>
        <dbReference type="Pfam" id="PF00561"/>
    </source>
</evidence>
<dbReference type="EMBL" id="BNJK01000001">
    <property type="protein sequence ID" value="GHO96447.1"/>
    <property type="molecule type" value="Genomic_DNA"/>
</dbReference>
<dbReference type="PRINTS" id="PR00111">
    <property type="entry name" value="ABHYDROLASE"/>
</dbReference>
<feature type="domain" description="AB hydrolase-1" evidence="2">
    <location>
        <begin position="96"/>
        <end position="341"/>
    </location>
</feature>
<reference evidence="3" key="1">
    <citation type="submission" date="2020-10" db="EMBL/GenBank/DDBJ databases">
        <title>Taxonomic study of unclassified bacteria belonging to the class Ktedonobacteria.</title>
        <authorList>
            <person name="Yabe S."/>
            <person name="Wang C.M."/>
            <person name="Zheng Y."/>
            <person name="Sakai Y."/>
            <person name="Cavaletti L."/>
            <person name="Monciardini P."/>
            <person name="Donadio S."/>
        </authorList>
    </citation>
    <scope>NUCLEOTIDE SEQUENCE</scope>
    <source>
        <strain evidence="3">ID150040</strain>
    </source>
</reference>